<dbReference type="AlphaFoldDB" id="A0A368T2S3"/>
<sequence length="63" mass="6771">MFGSSKLVWRKSSYSNAGGNCVEAAALPGRHAVRDSTHPHGAQLRFALSEWNAFLGAVKADKL</sequence>
<protein>
    <submittedName>
        <fullName evidence="2">DUF397 domain-containing protein</fullName>
    </submittedName>
</protein>
<dbReference type="Proteomes" id="UP000253318">
    <property type="component" value="Unassembled WGS sequence"/>
</dbReference>
<dbReference type="RefSeq" id="WP_114399577.1">
    <property type="nucleotide sequence ID" value="NZ_QEIO01000046.1"/>
</dbReference>
<dbReference type="Pfam" id="PF04149">
    <property type="entry name" value="DUF397"/>
    <property type="match status" value="1"/>
</dbReference>
<reference evidence="2 3" key="1">
    <citation type="submission" date="2018-04" db="EMBL/GenBank/DDBJ databases">
        <title>Novel actinobacteria from marine sediment.</title>
        <authorList>
            <person name="Ng Z.Y."/>
            <person name="Tan G.Y.A."/>
        </authorList>
    </citation>
    <scope>NUCLEOTIDE SEQUENCE [LARGE SCALE GENOMIC DNA]</scope>
    <source>
        <strain evidence="2 3">TPS81</strain>
    </source>
</reference>
<accession>A0A368T2S3</accession>
<keyword evidence="3" id="KW-1185">Reference proteome</keyword>
<name>A0A368T2S3_9ACTN</name>
<dbReference type="EMBL" id="QEIN01000133">
    <property type="protein sequence ID" value="RCV56228.1"/>
    <property type="molecule type" value="Genomic_DNA"/>
</dbReference>
<comment type="caution">
    <text evidence="2">The sequence shown here is derived from an EMBL/GenBank/DDBJ whole genome shotgun (WGS) entry which is preliminary data.</text>
</comment>
<evidence type="ECO:0000259" key="1">
    <source>
        <dbReference type="Pfam" id="PF04149"/>
    </source>
</evidence>
<proteinExistence type="predicted"/>
<evidence type="ECO:0000313" key="3">
    <source>
        <dbReference type="Proteomes" id="UP000253318"/>
    </source>
</evidence>
<dbReference type="InterPro" id="IPR007278">
    <property type="entry name" value="DUF397"/>
</dbReference>
<evidence type="ECO:0000313" key="2">
    <source>
        <dbReference type="EMBL" id="RCV56228.1"/>
    </source>
</evidence>
<gene>
    <name evidence="2" type="ORF">DEF24_16935</name>
</gene>
<organism evidence="2 3">
    <name type="scientific">Marinitenerispora sediminis</name>
    <dbReference type="NCBI Taxonomy" id="1931232"/>
    <lineage>
        <taxon>Bacteria</taxon>
        <taxon>Bacillati</taxon>
        <taxon>Actinomycetota</taxon>
        <taxon>Actinomycetes</taxon>
        <taxon>Streptosporangiales</taxon>
        <taxon>Nocardiopsidaceae</taxon>
        <taxon>Marinitenerispora</taxon>
    </lineage>
</organism>
<dbReference type="OrthoDB" id="3431746at2"/>
<feature type="domain" description="DUF397" evidence="1">
    <location>
        <begin position="7"/>
        <end position="59"/>
    </location>
</feature>